<evidence type="ECO:0000313" key="4">
    <source>
        <dbReference type="Proteomes" id="UP001302126"/>
    </source>
</evidence>
<reference evidence="3" key="1">
    <citation type="journal article" date="2023" name="Mol. Phylogenet. Evol.">
        <title>Genome-scale phylogeny and comparative genomics of the fungal order Sordariales.</title>
        <authorList>
            <person name="Hensen N."/>
            <person name="Bonometti L."/>
            <person name="Westerberg I."/>
            <person name="Brannstrom I.O."/>
            <person name="Guillou S."/>
            <person name="Cros-Aarteil S."/>
            <person name="Calhoun S."/>
            <person name="Haridas S."/>
            <person name="Kuo A."/>
            <person name="Mondo S."/>
            <person name="Pangilinan J."/>
            <person name="Riley R."/>
            <person name="LaButti K."/>
            <person name="Andreopoulos B."/>
            <person name="Lipzen A."/>
            <person name="Chen C."/>
            <person name="Yan M."/>
            <person name="Daum C."/>
            <person name="Ng V."/>
            <person name="Clum A."/>
            <person name="Steindorff A."/>
            <person name="Ohm R.A."/>
            <person name="Martin F."/>
            <person name="Silar P."/>
            <person name="Natvig D.O."/>
            <person name="Lalanne C."/>
            <person name="Gautier V."/>
            <person name="Ament-Velasquez S.L."/>
            <person name="Kruys A."/>
            <person name="Hutchinson M.I."/>
            <person name="Powell A.J."/>
            <person name="Barry K."/>
            <person name="Miller A.N."/>
            <person name="Grigoriev I.V."/>
            <person name="Debuchy R."/>
            <person name="Gladieux P."/>
            <person name="Hiltunen Thoren M."/>
            <person name="Johannesson H."/>
        </authorList>
    </citation>
    <scope>NUCLEOTIDE SEQUENCE</scope>
    <source>
        <strain evidence="3">PSN309</strain>
    </source>
</reference>
<dbReference type="Pfam" id="PF08881">
    <property type="entry name" value="CVNH"/>
    <property type="match status" value="1"/>
</dbReference>
<feature type="domain" description="Cyanovirin-N" evidence="2">
    <location>
        <begin position="21"/>
        <end position="124"/>
    </location>
</feature>
<feature type="signal peptide" evidence="1">
    <location>
        <begin position="1"/>
        <end position="20"/>
    </location>
</feature>
<reference evidence="3" key="2">
    <citation type="submission" date="2023-05" db="EMBL/GenBank/DDBJ databases">
        <authorList>
            <consortium name="Lawrence Berkeley National Laboratory"/>
            <person name="Steindorff A."/>
            <person name="Hensen N."/>
            <person name="Bonometti L."/>
            <person name="Westerberg I."/>
            <person name="Brannstrom I.O."/>
            <person name="Guillou S."/>
            <person name="Cros-Aarteil S."/>
            <person name="Calhoun S."/>
            <person name="Haridas S."/>
            <person name="Kuo A."/>
            <person name="Mondo S."/>
            <person name="Pangilinan J."/>
            <person name="Riley R."/>
            <person name="Labutti K."/>
            <person name="Andreopoulos B."/>
            <person name="Lipzen A."/>
            <person name="Chen C."/>
            <person name="Yanf M."/>
            <person name="Daum C."/>
            <person name="Ng V."/>
            <person name="Clum A."/>
            <person name="Ohm R."/>
            <person name="Martin F."/>
            <person name="Silar P."/>
            <person name="Natvig D."/>
            <person name="Lalanne C."/>
            <person name="Gautier V."/>
            <person name="Ament-Velasquez S.L."/>
            <person name="Kruys A."/>
            <person name="Hutchinson M.I."/>
            <person name="Powell A.J."/>
            <person name="Barry K."/>
            <person name="Miller A.N."/>
            <person name="Grigoriev I.V."/>
            <person name="Debuchy R."/>
            <person name="Gladieux P."/>
            <person name="Thoren M.H."/>
            <person name="Johannesson H."/>
        </authorList>
    </citation>
    <scope>NUCLEOTIDE SEQUENCE</scope>
    <source>
        <strain evidence="3">PSN309</strain>
    </source>
</reference>
<dbReference type="AlphaFoldDB" id="A0AAN7AIK2"/>
<feature type="chain" id="PRO_5042862194" description="Cyanovirin-N domain-containing protein" evidence="1">
    <location>
        <begin position="21"/>
        <end position="132"/>
    </location>
</feature>
<dbReference type="InterPro" id="IPR011058">
    <property type="entry name" value="Cyanovirin-N"/>
</dbReference>
<dbReference type="EMBL" id="MU864386">
    <property type="protein sequence ID" value="KAK4188573.1"/>
    <property type="molecule type" value="Genomic_DNA"/>
</dbReference>
<dbReference type="SUPFAM" id="SSF51322">
    <property type="entry name" value="Cyanovirin-N"/>
    <property type="match status" value="1"/>
</dbReference>
<comment type="caution">
    <text evidence="3">The sequence shown here is derived from an EMBL/GenBank/DDBJ whole genome shotgun (WGS) entry which is preliminary data.</text>
</comment>
<evidence type="ECO:0000313" key="3">
    <source>
        <dbReference type="EMBL" id="KAK4188573.1"/>
    </source>
</evidence>
<dbReference type="Proteomes" id="UP001302126">
    <property type="component" value="Unassembled WGS sequence"/>
</dbReference>
<organism evidence="3 4">
    <name type="scientific">Podospora australis</name>
    <dbReference type="NCBI Taxonomy" id="1536484"/>
    <lineage>
        <taxon>Eukaryota</taxon>
        <taxon>Fungi</taxon>
        <taxon>Dikarya</taxon>
        <taxon>Ascomycota</taxon>
        <taxon>Pezizomycotina</taxon>
        <taxon>Sordariomycetes</taxon>
        <taxon>Sordariomycetidae</taxon>
        <taxon>Sordariales</taxon>
        <taxon>Podosporaceae</taxon>
        <taxon>Podospora</taxon>
    </lineage>
</organism>
<dbReference type="InterPro" id="IPR036673">
    <property type="entry name" value="Cyanovirin-N_sf"/>
</dbReference>
<sequence>MKLSTVFTLGLAALPELASASFAQTCKDWYIEGTTFRPLLVATCSKSDGHSPRRTRHDLNLCMGLSYGDLVSRKDGNAFTAGACINIGWSGTQMSAQCLGLYGYKNTAIDLNSFIHNSNGFLTCHGYLGAPY</sequence>
<dbReference type="SMART" id="SM01111">
    <property type="entry name" value="CVNH"/>
    <property type="match status" value="1"/>
</dbReference>
<keyword evidence="1" id="KW-0732">Signal</keyword>
<dbReference type="Gene3D" id="2.30.60.10">
    <property type="entry name" value="Cyanovirin-N"/>
    <property type="match status" value="1"/>
</dbReference>
<proteinExistence type="predicted"/>
<accession>A0AAN7AIK2</accession>
<protein>
    <recommendedName>
        <fullName evidence="2">Cyanovirin-N domain-containing protein</fullName>
    </recommendedName>
</protein>
<gene>
    <name evidence="3" type="ORF">QBC35DRAFT_548949</name>
</gene>
<name>A0AAN7AIK2_9PEZI</name>
<evidence type="ECO:0000256" key="1">
    <source>
        <dbReference type="SAM" id="SignalP"/>
    </source>
</evidence>
<keyword evidence="4" id="KW-1185">Reference proteome</keyword>
<evidence type="ECO:0000259" key="2">
    <source>
        <dbReference type="SMART" id="SM01111"/>
    </source>
</evidence>